<name>A0A264VTJ5_PRORE</name>
<evidence type="ECO:0000313" key="1">
    <source>
        <dbReference type="EMBL" id="OZS74631.1"/>
    </source>
</evidence>
<sequence length="155" mass="17657">MVIQVLSIPILYLLISKRWKMEQKQYSNKWQERFDFFDKHGAPDTPEFKAALKAASFGKRILINMNIFAFFFGIIYFLILGLWKKGLVMLGITLGVGLVLNIIDFMIGGTIPNAVFTGVSVGMSALWAMVANYAYYIKETKGLDNWNPFEGIRMV</sequence>
<accession>A0A264VTJ5</accession>
<dbReference type="Pfam" id="PF10947">
    <property type="entry name" value="DUF2628"/>
    <property type="match status" value="1"/>
</dbReference>
<reference evidence="1 2" key="1">
    <citation type="submission" date="2017-07" db="EMBL/GenBank/DDBJ databases">
        <title>blaIMP-27 on transferable plasmids in Proteus mirabilis and Providencia rettgeri.</title>
        <authorList>
            <person name="Potter R."/>
        </authorList>
    </citation>
    <scope>NUCLEOTIDE SEQUENCE [LARGE SCALE GENOMIC DNA]</scope>
    <source>
        <strain evidence="1 2">PR1</strain>
    </source>
</reference>
<evidence type="ECO:0000313" key="2">
    <source>
        <dbReference type="Proteomes" id="UP000216001"/>
    </source>
</evidence>
<proteinExistence type="predicted"/>
<dbReference type="Proteomes" id="UP000216001">
    <property type="component" value="Unassembled WGS sequence"/>
</dbReference>
<dbReference type="AlphaFoldDB" id="A0A264VTJ5"/>
<dbReference type="InterPro" id="IPR024399">
    <property type="entry name" value="DUF2628"/>
</dbReference>
<comment type="caution">
    <text evidence="1">The sequence shown here is derived from an EMBL/GenBank/DDBJ whole genome shotgun (WGS) entry which is preliminary data.</text>
</comment>
<gene>
    <name evidence="1" type="ORF">CHI95_10090</name>
</gene>
<dbReference type="EMBL" id="NOWC01000010">
    <property type="protein sequence ID" value="OZS74631.1"/>
    <property type="molecule type" value="Genomic_DNA"/>
</dbReference>
<protein>
    <submittedName>
        <fullName evidence="1">DUF2628 domain-containing protein</fullName>
    </submittedName>
</protein>
<organism evidence="1 2">
    <name type="scientific">Providencia rettgeri</name>
    <dbReference type="NCBI Taxonomy" id="587"/>
    <lineage>
        <taxon>Bacteria</taxon>
        <taxon>Pseudomonadati</taxon>
        <taxon>Pseudomonadota</taxon>
        <taxon>Gammaproteobacteria</taxon>
        <taxon>Enterobacterales</taxon>
        <taxon>Morganellaceae</taxon>
        <taxon>Providencia</taxon>
    </lineage>
</organism>